<feature type="binding site" evidence="9">
    <location>
        <position position="104"/>
    </location>
    <ligand>
        <name>substrate</name>
    </ligand>
</feature>
<comment type="similarity">
    <text evidence="1 9">Belongs to the transferase hexapeptide repeat family.</text>
</comment>
<dbReference type="AlphaFoldDB" id="A0A0B3Y6V0"/>
<evidence type="ECO:0000313" key="11">
    <source>
        <dbReference type="EMBL" id="KHT44551.1"/>
    </source>
</evidence>
<evidence type="ECO:0000256" key="5">
    <source>
        <dbReference type="ARBA" id="ARBA00022737"/>
    </source>
</evidence>
<comment type="caution">
    <text evidence="11">The sequence shown here is derived from an EMBL/GenBank/DDBJ whole genome shotgun (WGS) entry which is preliminary data.</text>
</comment>
<accession>A0A0B3Y6V0</accession>
<evidence type="ECO:0000313" key="12">
    <source>
        <dbReference type="Proteomes" id="UP000031197"/>
    </source>
</evidence>
<comment type="pathway">
    <text evidence="9">Amino-acid biosynthesis; L-lysine biosynthesis via DAP pathway; LL-2,6-diaminopimelate from (S)-tetrahydrodipicolinate (succinylase route): step 1/3.</text>
</comment>
<dbReference type="GO" id="GO:0005737">
    <property type="term" value="C:cytoplasm"/>
    <property type="evidence" value="ECO:0007669"/>
    <property type="project" value="UniProtKB-SubCell"/>
</dbReference>
<dbReference type="InterPro" id="IPR018357">
    <property type="entry name" value="Hexapep_transf_CS"/>
</dbReference>
<dbReference type="InterPro" id="IPR011004">
    <property type="entry name" value="Trimer_LpxA-like_sf"/>
</dbReference>
<protein>
    <recommendedName>
        <fullName evidence="9">2,3,4,5-tetrahydropyridine-2,6-dicarboxylate N-succinyltransferase</fullName>
        <ecNumber evidence="9">2.3.1.117</ecNumber>
    </recommendedName>
    <alternativeName>
        <fullName evidence="9">Tetrahydrodipicolinate N-succinyltransferase</fullName>
        <shortName evidence="9">THDP succinyltransferase</shortName>
        <shortName evidence="9">THP succinyltransferase</shortName>
        <shortName evidence="9">Tetrahydropicolinate succinylase</shortName>
    </alternativeName>
</protein>
<proteinExistence type="inferred from homology"/>
<keyword evidence="5 9" id="KW-0677">Repeat</keyword>
<keyword evidence="8 9" id="KW-0012">Acyltransferase</keyword>
<dbReference type="UniPathway" id="UPA00034">
    <property type="reaction ID" value="UER00019"/>
</dbReference>
<dbReference type="RefSeq" id="WP_014948549.1">
    <property type="nucleotide sequence ID" value="NZ_JWLW01000066.1"/>
</dbReference>
<organism evidence="11 12">
    <name type="scientific">Alteromonas marina</name>
    <dbReference type="NCBI Taxonomy" id="203795"/>
    <lineage>
        <taxon>Bacteria</taxon>
        <taxon>Pseudomonadati</taxon>
        <taxon>Pseudomonadota</taxon>
        <taxon>Gammaproteobacteria</taxon>
        <taxon>Alteromonadales</taxon>
        <taxon>Alteromonadaceae</taxon>
        <taxon>Alteromonas/Salinimonas group</taxon>
        <taxon>Alteromonas</taxon>
    </lineage>
</organism>
<dbReference type="EC" id="2.3.1.117" evidence="9"/>
<dbReference type="PANTHER" id="PTHR19136:SF52">
    <property type="entry name" value="2,3,4,5-TETRAHYDROPYRIDINE-2,6-DICARBOXYLATE N-SUCCINYLTRANSFERASE"/>
    <property type="match status" value="1"/>
</dbReference>
<dbReference type="EMBL" id="JWLW01000066">
    <property type="protein sequence ID" value="KHT44551.1"/>
    <property type="molecule type" value="Genomic_DNA"/>
</dbReference>
<dbReference type="HAMAP" id="MF_00811">
    <property type="entry name" value="DapD"/>
    <property type="match status" value="1"/>
</dbReference>
<evidence type="ECO:0000259" key="10">
    <source>
        <dbReference type="Pfam" id="PF14805"/>
    </source>
</evidence>
<evidence type="ECO:0000256" key="1">
    <source>
        <dbReference type="ARBA" id="ARBA00007274"/>
    </source>
</evidence>
<keyword evidence="7 9" id="KW-0457">Lysine biosynthesis</keyword>
<dbReference type="GO" id="GO:0009089">
    <property type="term" value="P:lysine biosynthetic process via diaminopimelate"/>
    <property type="evidence" value="ECO:0007669"/>
    <property type="project" value="UniProtKB-UniRule"/>
</dbReference>
<comment type="catalytic activity">
    <reaction evidence="9">
        <text>(S)-2,3,4,5-tetrahydrodipicolinate + succinyl-CoA + H2O = (S)-2-succinylamino-6-oxoheptanedioate + CoA</text>
        <dbReference type="Rhea" id="RHEA:17325"/>
        <dbReference type="ChEBI" id="CHEBI:15377"/>
        <dbReference type="ChEBI" id="CHEBI:15685"/>
        <dbReference type="ChEBI" id="CHEBI:16845"/>
        <dbReference type="ChEBI" id="CHEBI:57287"/>
        <dbReference type="ChEBI" id="CHEBI:57292"/>
        <dbReference type="EC" id="2.3.1.117"/>
    </reaction>
</comment>
<evidence type="ECO:0000256" key="8">
    <source>
        <dbReference type="ARBA" id="ARBA00023315"/>
    </source>
</evidence>
<dbReference type="InterPro" id="IPR037133">
    <property type="entry name" value="THP_succinylTrfase_N_sf"/>
</dbReference>
<dbReference type="InterPro" id="IPR001451">
    <property type="entry name" value="Hexapep"/>
</dbReference>
<dbReference type="Gene3D" id="2.160.10.10">
    <property type="entry name" value="Hexapeptide repeat proteins"/>
    <property type="match status" value="1"/>
</dbReference>
<keyword evidence="12" id="KW-1185">Reference proteome</keyword>
<dbReference type="OrthoDB" id="9775362at2"/>
<dbReference type="Proteomes" id="UP000031197">
    <property type="component" value="Unassembled WGS sequence"/>
</dbReference>
<keyword evidence="3 9" id="KW-0028">Amino-acid biosynthesis</keyword>
<gene>
    <name evidence="9 11" type="primary">dapD</name>
    <name evidence="11" type="ORF">RJ41_16930</name>
</gene>
<name>A0A0B3Y6V0_9ALTE</name>
<evidence type="ECO:0000256" key="4">
    <source>
        <dbReference type="ARBA" id="ARBA00022679"/>
    </source>
</evidence>
<evidence type="ECO:0000256" key="2">
    <source>
        <dbReference type="ARBA" id="ARBA00022490"/>
    </source>
</evidence>
<keyword evidence="6 9" id="KW-0220">Diaminopimelate biosynthesis</keyword>
<keyword evidence="4 9" id="KW-0808">Transferase</keyword>
<sequence length="274" mass="29294">MNELKAIIEDAFENRDSISPSSAPDEVRDAVAQAIDLLNTGKARVAEKIAGEWVVHQWLKKAVLLFFRLHNNDVIEGAESKFYDKVPLKYTNYTAEQFAADGARIVPPAAVRTGTFVGKNAVVMPSYVNIGAFVDEGTMVDTWATVGSCAQIGKNVHLSGGVGIGGVLEPLQANPTIIEDNCFIGARSEIVEGVIVEEGSVISMGVYIGQSTRIYDRETGEVHYGRVPAGSVVVAGNLPSADGKYSLYAAIIVKKVDAKTRAKVGINALLRGVE</sequence>
<dbReference type="PANTHER" id="PTHR19136">
    <property type="entry name" value="MOLYBDENUM COFACTOR GUANYLYLTRANSFERASE"/>
    <property type="match status" value="1"/>
</dbReference>
<dbReference type="SUPFAM" id="SSF51161">
    <property type="entry name" value="Trimeric LpxA-like enzymes"/>
    <property type="match status" value="1"/>
</dbReference>
<keyword evidence="2 9" id="KW-0963">Cytoplasm</keyword>
<dbReference type="GeneID" id="56266112"/>
<dbReference type="InterPro" id="IPR005664">
    <property type="entry name" value="DapD_Trfase_Hexpep_rpt_fam"/>
</dbReference>
<dbReference type="GO" id="GO:0008666">
    <property type="term" value="F:2,3,4,5-tetrahydropyridine-2,6-dicarboxylate N-succinyltransferase activity"/>
    <property type="evidence" value="ECO:0007669"/>
    <property type="project" value="UniProtKB-UniRule"/>
</dbReference>
<dbReference type="Pfam" id="PF14805">
    <property type="entry name" value="THDPS_N_2"/>
    <property type="match status" value="1"/>
</dbReference>
<dbReference type="InterPro" id="IPR023180">
    <property type="entry name" value="THP_succinylTrfase_dom1"/>
</dbReference>
<dbReference type="Gene3D" id="1.10.166.10">
    <property type="entry name" value="Tetrahydrodipicolinate-N-succinyltransferase, N-terminal domain"/>
    <property type="match status" value="1"/>
</dbReference>
<dbReference type="GO" id="GO:0016779">
    <property type="term" value="F:nucleotidyltransferase activity"/>
    <property type="evidence" value="ECO:0007669"/>
    <property type="project" value="TreeGrafter"/>
</dbReference>
<evidence type="ECO:0000256" key="9">
    <source>
        <dbReference type="HAMAP-Rule" id="MF_00811"/>
    </source>
</evidence>
<dbReference type="Pfam" id="PF14602">
    <property type="entry name" value="Hexapep_2"/>
    <property type="match status" value="1"/>
</dbReference>
<evidence type="ECO:0000256" key="7">
    <source>
        <dbReference type="ARBA" id="ARBA00023154"/>
    </source>
</evidence>
<evidence type="ECO:0000256" key="3">
    <source>
        <dbReference type="ARBA" id="ARBA00022605"/>
    </source>
</evidence>
<reference evidence="11 12" key="1">
    <citation type="submission" date="2014-12" db="EMBL/GenBank/DDBJ databases">
        <title>Genome sequencing of Alteromonas marina AD001.</title>
        <authorList>
            <person name="Adrian T.G.S."/>
            <person name="Chan K.G."/>
        </authorList>
    </citation>
    <scope>NUCLEOTIDE SEQUENCE [LARGE SCALE GENOMIC DNA]</scope>
    <source>
        <strain evidence="11 12">AD001</strain>
    </source>
</reference>
<dbReference type="NCBIfam" id="NF008808">
    <property type="entry name" value="PRK11830.1"/>
    <property type="match status" value="1"/>
</dbReference>
<dbReference type="GO" id="GO:0019877">
    <property type="term" value="P:diaminopimelate biosynthetic process"/>
    <property type="evidence" value="ECO:0007669"/>
    <property type="project" value="UniProtKB-UniRule"/>
</dbReference>
<evidence type="ECO:0000256" key="6">
    <source>
        <dbReference type="ARBA" id="ARBA00022915"/>
    </source>
</evidence>
<dbReference type="PROSITE" id="PS00101">
    <property type="entry name" value="HEXAPEP_TRANSFERASES"/>
    <property type="match status" value="1"/>
</dbReference>
<feature type="binding site" evidence="9">
    <location>
        <position position="141"/>
    </location>
    <ligand>
        <name>substrate</name>
    </ligand>
</feature>
<dbReference type="CDD" id="cd03350">
    <property type="entry name" value="LbH_THP_succinylT"/>
    <property type="match status" value="1"/>
</dbReference>
<comment type="subcellular location">
    <subcellularLocation>
        <location evidence="9">Cytoplasm</location>
    </subcellularLocation>
</comment>
<comment type="subunit">
    <text evidence="9">Homotrimer.</text>
</comment>
<feature type="domain" description="Tetrahydrodipicolinate-N-succinyltransferase chain A" evidence="10">
    <location>
        <begin position="3"/>
        <end position="69"/>
    </location>
</feature>
<dbReference type="NCBIfam" id="TIGR00965">
    <property type="entry name" value="dapD"/>
    <property type="match status" value="1"/>
</dbReference>